<name>A0A840J7G8_9PSEU</name>
<dbReference type="AlphaFoldDB" id="A0A840J7G8"/>
<dbReference type="RefSeq" id="WP_184783931.1">
    <property type="nucleotide sequence ID" value="NZ_JACHMG010000001.1"/>
</dbReference>
<organism evidence="3 4">
    <name type="scientific">Amycolatopsis jiangsuensis</name>
    <dbReference type="NCBI Taxonomy" id="1181879"/>
    <lineage>
        <taxon>Bacteria</taxon>
        <taxon>Bacillati</taxon>
        <taxon>Actinomycetota</taxon>
        <taxon>Actinomycetes</taxon>
        <taxon>Pseudonocardiales</taxon>
        <taxon>Pseudonocardiaceae</taxon>
        <taxon>Amycolatopsis</taxon>
    </lineage>
</organism>
<evidence type="ECO:0008006" key="5">
    <source>
        <dbReference type="Google" id="ProtNLM"/>
    </source>
</evidence>
<protein>
    <recommendedName>
        <fullName evidence="5">Secreted protein</fullName>
    </recommendedName>
</protein>
<accession>A0A840J7G8</accession>
<dbReference type="EMBL" id="JACHMG010000001">
    <property type="protein sequence ID" value="MBB4689384.1"/>
    <property type="molecule type" value="Genomic_DNA"/>
</dbReference>
<keyword evidence="4" id="KW-1185">Reference proteome</keyword>
<dbReference type="Proteomes" id="UP000581769">
    <property type="component" value="Unassembled WGS sequence"/>
</dbReference>
<feature type="region of interest" description="Disordered" evidence="1">
    <location>
        <begin position="30"/>
        <end position="60"/>
    </location>
</feature>
<evidence type="ECO:0000256" key="1">
    <source>
        <dbReference type="SAM" id="MobiDB-lite"/>
    </source>
</evidence>
<sequence>MTSAARSAPRHRSILALLLSALLLAGAVPTAPHSGPQVTGSGPALVQQHAAHVSAGHSSPLGDVAGEVRLERPAAVVTAVAIPEPVEVRRAFVPAVARAPPAR</sequence>
<keyword evidence="2" id="KW-0732">Signal</keyword>
<proteinExistence type="predicted"/>
<evidence type="ECO:0000256" key="2">
    <source>
        <dbReference type="SAM" id="SignalP"/>
    </source>
</evidence>
<comment type="caution">
    <text evidence="3">The sequence shown here is derived from an EMBL/GenBank/DDBJ whole genome shotgun (WGS) entry which is preliminary data.</text>
</comment>
<gene>
    <name evidence="3" type="ORF">BJY18_006869</name>
</gene>
<evidence type="ECO:0000313" key="3">
    <source>
        <dbReference type="EMBL" id="MBB4689384.1"/>
    </source>
</evidence>
<evidence type="ECO:0000313" key="4">
    <source>
        <dbReference type="Proteomes" id="UP000581769"/>
    </source>
</evidence>
<feature type="signal peptide" evidence="2">
    <location>
        <begin position="1"/>
        <end position="27"/>
    </location>
</feature>
<feature type="chain" id="PRO_5032654107" description="Secreted protein" evidence="2">
    <location>
        <begin position="28"/>
        <end position="103"/>
    </location>
</feature>
<reference evidence="3 4" key="1">
    <citation type="submission" date="2020-08" db="EMBL/GenBank/DDBJ databases">
        <title>Sequencing the genomes of 1000 actinobacteria strains.</title>
        <authorList>
            <person name="Klenk H.-P."/>
        </authorList>
    </citation>
    <scope>NUCLEOTIDE SEQUENCE [LARGE SCALE GENOMIC DNA]</scope>
    <source>
        <strain evidence="3 4">DSM 45859</strain>
    </source>
</reference>